<dbReference type="InterPro" id="IPR018062">
    <property type="entry name" value="HTH_AraC-typ_CS"/>
</dbReference>
<evidence type="ECO:0000256" key="6">
    <source>
        <dbReference type="ARBA" id="ARBA00022777"/>
    </source>
</evidence>
<evidence type="ECO:0000256" key="9">
    <source>
        <dbReference type="ARBA" id="ARBA00023015"/>
    </source>
</evidence>
<feature type="coiled-coil region" evidence="13">
    <location>
        <begin position="840"/>
        <end position="916"/>
    </location>
</feature>
<dbReference type="InterPro" id="IPR004358">
    <property type="entry name" value="Sig_transdc_His_kin-like_C"/>
</dbReference>
<keyword evidence="11" id="KW-0804">Transcription</keyword>
<dbReference type="Gene3D" id="3.40.50.2300">
    <property type="match status" value="1"/>
</dbReference>
<keyword evidence="3 12" id="KW-0597">Phosphoprotein</keyword>
<dbReference type="SMART" id="SM00388">
    <property type="entry name" value="HisKA"/>
    <property type="match status" value="1"/>
</dbReference>
<feature type="domain" description="Histidine kinase" evidence="15">
    <location>
        <begin position="930"/>
        <end position="1154"/>
    </location>
</feature>
<dbReference type="PROSITE" id="PS50110">
    <property type="entry name" value="RESPONSE_REGULATORY"/>
    <property type="match status" value="1"/>
</dbReference>
<evidence type="ECO:0000256" key="3">
    <source>
        <dbReference type="ARBA" id="ARBA00022553"/>
    </source>
</evidence>
<dbReference type="Gene3D" id="3.30.565.10">
    <property type="entry name" value="Histidine kinase-like ATPase, C-terminal domain"/>
    <property type="match status" value="1"/>
</dbReference>
<comment type="caution">
    <text evidence="17">The sequence shown here is derived from an EMBL/GenBank/DDBJ whole genome shotgun (WGS) entry which is preliminary data.</text>
</comment>
<comment type="catalytic activity">
    <reaction evidence="1">
        <text>ATP + protein L-histidine = ADP + protein N-phospho-L-histidine.</text>
        <dbReference type="EC" id="2.7.13.3"/>
    </reaction>
</comment>
<dbReference type="SMART" id="SM00342">
    <property type="entry name" value="HTH_ARAC"/>
    <property type="match status" value="1"/>
</dbReference>
<dbReference type="PROSITE" id="PS50109">
    <property type="entry name" value="HIS_KIN"/>
    <property type="match status" value="1"/>
</dbReference>
<dbReference type="Pfam" id="PF07495">
    <property type="entry name" value="Y_Y_Y"/>
    <property type="match status" value="1"/>
</dbReference>
<evidence type="ECO:0000256" key="8">
    <source>
        <dbReference type="ARBA" id="ARBA00023012"/>
    </source>
</evidence>
<evidence type="ECO:0000256" key="1">
    <source>
        <dbReference type="ARBA" id="ARBA00000085"/>
    </source>
</evidence>
<keyword evidence="10" id="KW-0238">DNA-binding</keyword>
<evidence type="ECO:0000256" key="12">
    <source>
        <dbReference type="PROSITE-ProRule" id="PRU00169"/>
    </source>
</evidence>
<dbReference type="GO" id="GO:0005524">
    <property type="term" value="F:ATP binding"/>
    <property type="evidence" value="ECO:0007669"/>
    <property type="project" value="UniProtKB-KW"/>
</dbReference>
<keyword evidence="5" id="KW-0547">Nucleotide-binding</keyword>
<dbReference type="InterPro" id="IPR011123">
    <property type="entry name" value="Y_Y_Y"/>
</dbReference>
<keyword evidence="13" id="KW-0175">Coiled coil</keyword>
<dbReference type="FunFam" id="3.40.50.2300:FF:000138">
    <property type="entry name" value="Two-component system sensor histidine kinase/response regulator"/>
    <property type="match status" value="1"/>
</dbReference>
<dbReference type="InterPro" id="IPR003594">
    <property type="entry name" value="HATPase_dom"/>
</dbReference>
<evidence type="ECO:0000313" key="18">
    <source>
        <dbReference type="Proteomes" id="UP001209229"/>
    </source>
</evidence>
<keyword evidence="7" id="KW-0067">ATP-binding</keyword>
<evidence type="ECO:0000256" key="2">
    <source>
        <dbReference type="ARBA" id="ARBA00012438"/>
    </source>
</evidence>
<dbReference type="Pfam" id="PF00072">
    <property type="entry name" value="Response_reg"/>
    <property type="match status" value="1"/>
</dbReference>
<sequence>MLQKYTRVVCSLVLFLMVFVVQVTALIFSPATLEYITVSNGLPQNTVRCIEKDFYGFMWFGTDNGLCRYDGYDFVYYTTSKESGTLNDDRILDIKSGKNHLLWLTTPKGVQIFNALTNKFEVIFDQNVKELFNSKILHLEVSEKSIWVVSQNNGVYELNNNNKVGNIRIKKQYFNNDLNIKASYVEIGKDNQVYVGTNNGVYVFDDATSTFVKLDSKNTEFKNVAVQTIYSTDSEMWVGTEEGLYVLNSRTKQVRHYVYAPLDATTIPHNSITSIVESVEGQILIGTLGGLCVYNDEKDSFQEIELFPSSLNKDHDVFISSLYTDDIGNVWVGTEKTGLVHFYTFTKKFKALPESERFKNFNHNIINAILYSKNNLWIGTAGEGLVRYDQNNDMVIRYKTELNNDNAIESNFVTYILEDKNSEYWIGTWGMGVQKLLDINSENFISYHTEQGLPNENIACFYKCKNGTLVVGTQGGLAIYNPIKDVFVPIELTCRNKEDAWQVGSIQEDNEGFLWIGTTNGLFRFKSDLINYKREIQLSVYDIIAFEESNDLGTLPNNYTTCIDLDKEGNIWIGTYGKGIAKAVPEINGTFSFQNFTEKDGLANNVVYKIISDKNNDLWITTENGLSRFNLDSLRFINYYSKDGLRNDQYYWSAGYKANNDYIYFGGLNGLNYFHPDSIENYPYSSKTYITKLKVYNSDVTAGQKLHGIMPLKKATFNTDSIQLSYKDNVFSIEFSALPYYLSSKVKYAYLLEGVDKDWVYVDADRRIASYTNLNGGAYTFKVKSTDLDGQWIGEPTEVLIRVEPPIWKTKWFQFLLILLLAILISAYIRYRSFRISQQKKRLEQIVKQRTLEIKEKNDQLEKNALTLRANNKQLAARQEEIEEQKTQLEIQKSQLEQQNGEIISQRDQLIALNKEVESIHQMRMQFFTNISHEFRTPLTLIISPIERILSNNFSFTKDNVVNAVKYIKRNAERLLMLTNEITTFRKYEADKVKITLTHGNVGEFISEIADSFRELAESNKIKFNVSIDYNLEDTWYDISKLENILFNLISNAIKYTKEGGVVSIWVTKIKNEFNKSQLLINIQDNGIGIDKEKQDKVFERFYRDTSNESNTTYGTGIGLSLTKQMIEVLNGSISLDSEINKGSSFKVILPIEEADFPEHEIQTGERSDQILLKERIELLKDPKGSEQTFLKEEVEDNLDEAKPRLLVVDDNSDLREFLAESLSGTYHVQTAIDGEVGYKMALEKDFDLIVSDVMMPKVSGLEMCKQLKNNIHTSHIPVILLTAKGQEEDFVEGLEYGADDYISKPFNLNVLQAKISSLIENRKKLAQRYQQMEHKEDQAEIKTNSLDDDFMNKLNQVISENYTNPAFDIETFSSKMFMSRSLLYKKLKALTNVSPTEYVNMYRLKKSVVLLKSKKHQVSEVAFMVGFNDPKYFGRVFKKFFNTSPSSYVD</sequence>
<dbReference type="SUPFAM" id="SSF52172">
    <property type="entry name" value="CheY-like"/>
    <property type="match status" value="1"/>
</dbReference>
<dbReference type="InterPro" id="IPR005467">
    <property type="entry name" value="His_kinase_dom"/>
</dbReference>
<dbReference type="CDD" id="cd17574">
    <property type="entry name" value="REC_OmpR"/>
    <property type="match status" value="1"/>
</dbReference>
<dbReference type="PANTHER" id="PTHR43547:SF2">
    <property type="entry name" value="HYBRID SIGNAL TRANSDUCTION HISTIDINE KINASE C"/>
    <property type="match status" value="1"/>
</dbReference>
<dbReference type="Pfam" id="PF02518">
    <property type="entry name" value="HATPase_c"/>
    <property type="match status" value="1"/>
</dbReference>
<evidence type="ECO:0000313" key="17">
    <source>
        <dbReference type="EMBL" id="MCW3786800.1"/>
    </source>
</evidence>
<keyword evidence="4" id="KW-0808">Transferase</keyword>
<dbReference type="Gene3D" id="2.60.40.10">
    <property type="entry name" value="Immunoglobulins"/>
    <property type="match status" value="1"/>
</dbReference>
<evidence type="ECO:0000256" key="13">
    <source>
        <dbReference type="SAM" id="Coils"/>
    </source>
</evidence>
<reference evidence="17" key="1">
    <citation type="submission" date="2022-10" db="EMBL/GenBank/DDBJ databases">
        <authorList>
            <person name="Yu W.X."/>
        </authorList>
    </citation>
    <scope>NUCLEOTIDE SEQUENCE</scope>
    <source>
        <strain evidence="17">AAT</strain>
    </source>
</reference>
<dbReference type="InterPro" id="IPR009057">
    <property type="entry name" value="Homeodomain-like_sf"/>
</dbReference>
<dbReference type="SUPFAM" id="SSF46689">
    <property type="entry name" value="Homeodomain-like"/>
    <property type="match status" value="1"/>
</dbReference>
<dbReference type="InterPro" id="IPR036097">
    <property type="entry name" value="HisK_dim/P_sf"/>
</dbReference>
<dbReference type="Proteomes" id="UP001209229">
    <property type="component" value="Unassembled WGS sequence"/>
</dbReference>
<dbReference type="Gene3D" id="1.10.287.130">
    <property type="match status" value="1"/>
</dbReference>
<dbReference type="EMBL" id="JAPDPJ010000019">
    <property type="protein sequence ID" value="MCW3786800.1"/>
    <property type="molecule type" value="Genomic_DNA"/>
</dbReference>
<feature type="coiled-coil region" evidence="13">
    <location>
        <begin position="1309"/>
        <end position="1343"/>
    </location>
</feature>
<dbReference type="Pfam" id="PF07494">
    <property type="entry name" value="Reg_prop"/>
    <property type="match status" value="5"/>
</dbReference>
<dbReference type="InterPro" id="IPR013783">
    <property type="entry name" value="Ig-like_fold"/>
</dbReference>
<dbReference type="InterPro" id="IPR036890">
    <property type="entry name" value="HATPase_C_sf"/>
</dbReference>
<gene>
    <name evidence="17" type="ORF">OM075_09995</name>
</gene>
<dbReference type="Pfam" id="PF00512">
    <property type="entry name" value="HisKA"/>
    <property type="match status" value="1"/>
</dbReference>
<dbReference type="FunFam" id="3.30.565.10:FF:000037">
    <property type="entry name" value="Hybrid sensor histidine kinase/response regulator"/>
    <property type="match status" value="1"/>
</dbReference>
<keyword evidence="18" id="KW-1185">Reference proteome</keyword>
<dbReference type="SMART" id="SM00387">
    <property type="entry name" value="HATPase_c"/>
    <property type="match status" value="1"/>
</dbReference>
<dbReference type="GO" id="GO:0000155">
    <property type="term" value="F:phosphorelay sensor kinase activity"/>
    <property type="evidence" value="ECO:0007669"/>
    <property type="project" value="InterPro"/>
</dbReference>
<evidence type="ECO:0000256" key="7">
    <source>
        <dbReference type="ARBA" id="ARBA00022840"/>
    </source>
</evidence>
<protein>
    <recommendedName>
        <fullName evidence="2">histidine kinase</fullName>
        <ecNumber evidence="2">2.7.13.3</ecNumber>
    </recommendedName>
</protein>
<name>A0AAE3M4R7_9BACT</name>
<dbReference type="InterPro" id="IPR011110">
    <property type="entry name" value="Reg_prop"/>
</dbReference>
<dbReference type="SUPFAM" id="SSF63829">
    <property type="entry name" value="Calcium-dependent phosphotriesterase"/>
    <property type="match status" value="3"/>
</dbReference>
<dbReference type="PROSITE" id="PS00041">
    <property type="entry name" value="HTH_ARAC_FAMILY_1"/>
    <property type="match status" value="1"/>
</dbReference>
<proteinExistence type="predicted"/>
<evidence type="ECO:0000259" key="15">
    <source>
        <dbReference type="PROSITE" id="PS50109"/>
    </source>
</evidence>
<evidence type="ECO:0000259" key="14">
    <source>
        <dbReference type="PROSITE" id="PS01124"/>
    </source>
</evidence>
<dbReference type="PRINTS" id="PR00344">
    <property type="entry name" value="BCTRLSENSOR"/>
</dbReference>
<dbReference type="EC" id="2.7.13.3" evidence="2"/>
<dbReference type="FunFam" id="2.60.40.10:FF:000791">
    <property type="entry name" value="Two-component system sensor histidine kinase/response regulator"/>
    <property type="match status" value="1"/>
</dbReference>
<dbReference type="InterPro" id="IPR001789">
    <property type="entry name" value="Sig_transdc_resp-reg_receiver"/>
</dbReference>
<dbReference type="Gene3D" id="2.130.10.10">
    <property type="entry name" value="YVTN repeat-like/Quinoprotein amine dehydrogenase"/>
    <property type="match status" value="2"/>
</dbReference>
<keyword evidence="9" id="KW-0805">Transcription regulation</keyword>
<keyword evidence="8" id="KW-0902">Two-component regulatory system</keyword>
<feature type="domain" description="HTH araC/xylS-type" evidence="14">
    <location>
        <begin position="1353"/>
        <end position="1451"/>
    </location>
</feature>
<dbReference type="InterPro" id="IPR003661">
    <property type="entry name" value="HisK_dim/P_dom"/>
</dbReference>
<dbReference type="Gene3D" id="1.10.10.60">
    <property type="entry name" value="Homeodomain-like"/>
    <property type="match status" value="1"/>
</dbReference>
<dbReference type="InterPro" id="IPR015943">
    <property type="entry name" value="WD40/YVTN_repeat-like_dom_sf"/>
</dbReference>
<dbReference type="Pfam" id="PF12833">
    <property type="entry name" value="HTH_18"/>
    <property type="match status" value="1"/>
</dbReference>
<evidence type="ECO:0000256" key="5">
    <source>
        <dbReference type="ARBA" id="ARBA00022741"/>
    </source>
</evidence>
<evidence type="ECO:0000256" key="10">
    <source>
        <dbReference type="ARBA" id="ARBA00023125"/>
    </source>
</evidence>
<keyword evidence="6" id="KW-0418">Kinase</keyword>
<dbReference type="PANTHER" id="PTHR43547">
    <property type="entry name" value="TWO-COMPONENT HISTIDINE KINASE"/>
    <property type="match status" value="1"/>
</dbReference>
<organism evidence="17 18">
    <name type="scientific">Plebeiibacterium sediminum</name>
    <dbReference type="NCBI Taxonomy" id="2992112"/>
    <lineage>
        <taxon>Bacteria</taxon>
        <taxon>Pseudomonadati</taxon>
        <taxon>Bacteroidota</taxon>
        <taxon>Bacteroidia</taxon>
        <taxon>Marinilabiliales</taxon>
        <taxon>Marinilabiliaceae</taxon>
        <taxon>Plebeiibacterium</taxon>
    </lineage>
</organism>
<dbReference type="RefSeq" id="WP_301190365.1">
    <property type="nucleotide sequence ID" value="NZ_JAPDPJ010000019.1"/>
</dbReference>
<dbReference type="CDD" id="cd00082">
    <property type="entry name" value="HisKA"/>
    <property type="match status" value="1"/>
</dbReference>
<dbReference type="InterPro" id="IPR011006">
    <property type="entry name" value="CheY-like_superfamily"/>
</dbReference>
<evidence type="ECO:0000256" key="11">
    <source>
        <dbReference type="ARBA" id="ARBA00023163"/>
    </source>
</evidence>
<accession>A0AAE3M4R7</accession>
<dbReference type="GO" id="GO:0003700">
    <property type="term" value="F:DNA-binding transcription factor activity"/>
    <property type="evidence" value="ECO:0007669"/>
    <property type="project" value="InterPro"/>
</dbReference>
<dbReference type="InterPro" id="IPR018060">
    <property type="entry name" value="HTH_AraC"/>
</dbReference>
<feature type="modified residue" description="4-aspartylphosphate" evidence="12">
    <location>
        <position position="1253"/>
    </location>
</feature>
<evidence type="ECO:0000259" key="16">
    <source>
        <dbReference type="PROSITE" id="PS50110"/>
    </source>
</evidence>
<dbReference type="SUPFAM" id="SSF47384">
    <property type="entry name" value="Homodimeric domain of signal transducing histidine kinase"/>
    <property type="match status" value="1"/>
</dbReference>
<evidence type="ECO:0000256" key="4">
    <source>
        <dbReference type="ARBA" id="ARBA00022679"/>
    </source>
</evidence>
<dbReference type="SUPFAM" id="SSF55874">
    <property type="entry name" value="ATPase domain of HSP90 chaperone/DNA topoisomerase II/histidine kinase"/>
    <property type="match status" value="1"/>
</dbReference>
<dbReference type="PROSITE" id="PS01124">
    <property type="entry name" value="HTH_ARAC_FAMILY_2"/>
    <property type="match status" value="1"/>
</dbReference>
<dbReference type="GO" id="GO:0043565">
    <property type="term" value="F:sequence-specific DNA binding"/>
    <property type="evidence" value="ECO:0007669"/>
    <property type="project" value="InterPro"/>
</dbReference>
<dbReference type="SMART" id="SM00448">
    <property type="entry name" value="REC"/>
    <property type="match status" value="1"/>
</dbReference>
<feature type="domain" description="Response regulatory" evidence="16">
    <location>
        <begin position="1205"/>
        <end position="1320"/>
    </location>
</feature>